<evidence type="ECO:0000313" key="2">
    <source>
        <dbReference type="Proteomes" id="UP001207228"/>
    </source>
</evidence>
<proteinExistence type="predicted"/>
<dbReference type="RefSeq" id="WP_266053902.1">
    <property type="nucleotide sequence ID" value="NZ_JAPFQO010000012.1"/>
</dbReference>
<comment type="caution">
    <text evidence="1">The sequence shown here is derived from an EMBL/GenBank/DDBJ whole genome shotgun (WGS) entry which is preliminary data.</text>
</comment>
<name>A0ABT3RIH3_9BACT</name>
<sequence>MRNLLLASILFCVLTSCSKDTTLDEMQTELAANQYPQKWQLVSMSGNIANVPPQTGDDMAWQEAYMLNSDNTFIKTREQNGTRIEASGTFVIATQPDAKTIIMTYTSPSGIIGACSGDQKEYLGFKDEFLIGSWQACDGPGLKYKRVNFAAYAN</sequence>
<dbReference type="Proteomes" id="UP001207228">
    <property type="component" value="Unassembled WGS sequence"/>
</dbReference>
<dbReference type="EMBL" id="JAPFQO010000012">
    <property type="protein sequence ID" value="MCX2741668.1"/>
    <property type="molecule type" value="Genomic_DNA"/>
</dbReference>
<reference evidence="1 2" key="1">
    <citation type="submission" date="2022-11" db="EMBL/GenBank/DDBJ databases">
        <title>The characterization of three novel Bacteroidetes species and genomic analysis of their roles in tidal elemental geochemical cycles.</title>
        <authorList>
            <person name="Ma K.-J."/>
        </authorList>
    </citation>
    <scope>NUCLEOTIDE SEQUENCE [LARGE SCALE GENOMIC DNA]</scope>
    <source>
        <strain evidence="1 2">M82</strain>
    </source>
</reference>
<dbReference type="PROSITE" id="PS51257">
    <property type="entry name" value="PROKAR_LIPOPROTEIN"/>
    <property type="match status" value="1"/>
</dbReference>
<protein>
    <submittedName>
        <fullName evidence="1">Uncharacterized protein</fullName>
    </submittedName>
</protein>
<evidence type="ECO:0000313" key="1">
    <source>
        <dbReference type="EMBL" id="MCX2741668.1"/>
    </source>
</evidence>
<accession>A0ABT3RIH3</accession>
<keyword evidence="2" id="KW-1185">Reference proteome</keyword>
<gene>
    <name evidence="1" type="ORF">OO017_17040</name>
</gene>
<organism evidence="1 2">
    <name type="scientific">Pontibacter anaerobius</name>
    <dbReference type="NCBI Taxonomy" id="2993940"/>
    <lineage>
        <taxon>Bacteria</taxon>
        <taxon>Pseudomonadati</taxon>
        <taxon>Bacteroidota</taxon>
        <taxon>Cytophagia</taxon>
        <taxon>Cytophagales</taxon>
        <taxon>Hymenobacteraceae</taxon>
        <taxon>Pontibacter</taxon>
    </lineage>
</organism>